<sequence length="239" mass="26723">MACSPLLGGVLNSKWRAYEHHVTEVKIKNTTATCCLCCQPSFLDTDENRSLKSAVCACAHPLCANCHVASDVFTQIKGLRHHVPGKDRFRYSHGFYCDGCGASNKVPPLLQLNDTASSAANTTRQLRSRAADKDWFVDFTWSTCRCCARRCHERCFLYRIKPWEQPQDPVRSPKRNRREYDTHTRAVRTRLASGAPTSPLARPALTPDEIDSDDSASCSSQATDGSLTLEEMETLEYGM</sequence>
<organism evidence="2 3">
    <name type="scientific">Neofusicoccum ribis</name>
    <dbReference type="NCBI Taxonomy" id="45134"/>
    <lineage>
        <taxon>Eukaryota</taxon>
        <taxon>Fungi</taxon>
        <taxon>Dikarya</taxon>
        <taxon>Ascomycota</taxon>
        <taxon>Pezizomycotina</taxon>
        <taxon>Dothideomycetes</taxon>
        <taxon>Dothideomycetes incertae sedis</taxon>
        <taxon>Botryosphaeriales</taxon>
        <taxon>Botryosphaeriaceae</taxon>
        <taxon>Neofusicoccum</taxon>
    </lineage>
</organism>
<feature type="region of interest" description="Disordered" evidence="1">
    <location>
        <begin position="166"/>
        <end position="239"/>
    </location>
</feature>
<evidence type="ECO:0000313" key="2">
    <source>
        <dbReference type="EMBL" id="KAL1621091.1"/>
    </source>
</evidence>
<evidence type="ECO:0000313" key="3">
    <source>
        <dbReference type="Proteomes" id="UP001521116"/>
    </source>
</evidence>
<dbReference type="Proteomes" id="UP001521116">
    <property type="component" value="Unassembled WGS sequence"/>
</dbReference>
<reference evidence="2 3" key="1">
    <citation type="submission" date="2024-02" db="EMBL/GenBank/DDBJ databases">
        <title>De novo assembly and annotation of 12 fungi associated with fruit tree decline syndrome in Ontario, Canada.</title>
        <authorList>
            <person name="Sulman M."/>
            <person name="Ellouze W."/>
            <person name="Ilyukhin E."/>
        </authorList>
    </citation>
    <scope>NUCLEOTIDE SEQUENCE [LARGE SCALE GENOMIC DNA]</scope>
    <source>
        <strain evidence="2 3">M1-105</strain>
    </source>
</reference>
<proteinExistence type="predicted"/>
<evidence type="ECO:0000256" key="1">
    <source>
        <dbReference type="SAM" id="MobiDB-lite"/>
    </source>
</evidence>
<name>A0ABR3SHM7_9PEZI</name>
<gene>
    <name evidence="2" type="ORF">SLS56_009343</name>
</gene>
<accession>A0ABR3SHM7</accession>
<protein>
    <submittedName>
        <fullName evidence="2">Uncharacterized protein</fullName>
    </submittedName>
</protein>
<comment type="caution">
    <text evidence="2">The sequence shown here is derived from an EMBL/GenBank/DDBJ whole genome shotgun (WGS) entry which is preliminary data.</text>
</comment>
<keyword evidence="3" id="KW-1185">Reference proteome</keyword>
<feature type="compositionally biased region" description="Low complexity" evidence="1">
    <location>
        <begin position="215"/>
        <end position="224"/>
    </location>
</feature>
<feature type="compositionally biased region" description="Acidic residues" evidence="1">
    <location>
        <begin position="230"/>
        <end position="239"/>
    </location>
</feature>
<dbReference type="EMBL" id="JAJVDC020000156">
    <property type="protein sequence ID" value="KAL1621091.1"/>
    <property type="molecule type" value="Genomic_DNA"/>
</dbReference>